<dbReference type="GO" id="GO:0006012">
    <property type="term" value="P:galactose metabolic process"/>
    <property type="evidence" value="ECO:0007669"/>
    <property type="project" value="UniProtKB-KW"/>
</dbReference>
<keyword evidence="10" id="KW-1185">Reference proteome</keyword>
<dbReference type="InterPro" id="IPR036291">
    <property type="entry name" value="NAD(P)-bd_dom_sf"/>
</dbReference>
<evidence type="ECO:0000256" key="7">
    <source>
        <dbReference type="ARBA" id="ARBA00023235"/>
    </source>
</evidence>
<dbReference type="GO" id="GO:0003978">
    <property type="term" value="F:UDP-glucose 4-epimerase activity"/>
    <property type="evidence" value="ECO:0007669"/>
    <property type="project" value="UniProtKB-EC"/>
</dbReference>
<feature type="domain" description="NAD-dependent epimerase/dehydratase" evidence="8">
    <location>
        <begin position="8"/>
        <end position="172"/>
    </location>
</feature>
<protein>
    <recommendedName>
        <fullName evidence="4">UDP-glucose 4-epimerase</fullName>
        <ecNumber evidence="4">5.1.3.2</ecNumber>
    </recommendedName>
</protein>
<evidence type="ECO:0000313" key="9">
    <source>
        <dbReference type="EMBL" id="KAF6137382.1"/>
    </source>
</evidence>
<keyword evidence="5" id="KW-0520">NAD</keyword>
<evidence type="ECO:0000256" key="6">
    <source>
        <dbReference type="ARBA" id="ARBA00023144"/>
    </source>
</evidence>
<accession>A0A7J7L489</accession>
<dbReference type="EMBL" id="JACGCM010002659">
    <property type="protein sequence ID" value="KAF6137382.1"/>
    <property type="molecule type" value="Genomic_DNA"/>
</dbReference>
<keyword evidence="6" id="KW-0119">Carbohydrate metabolism</keyword>
<evidence type="ECO:0000256" key="1">
    <source>
        <dbReference type="ARBA" id="ARBA00000083"/>
    </source>
</evidence>
<gene>
    <name evidence="9" type="ORF">GIB67_036419</name>
</gene>
<keyword evidence="7" id="KW-0413">Isomerase</keyword>
<evidence type="ECO:0000313" key="10">
    <source>
        <dbReference type="Proteomes" id="UP000541444"/>
    </source>
</evidence>
<dbReference type="EC" id="5.1.3.2" evidence="4"/>
<name>A0A7J7L489_9MAGN</name>
<dbReference type="Proteomes" id="UP000541444">
    <property type="component" value="Unassembled WGS sequence"/>
</dbReference>
<comment type="catalytic activity">
    <reaction evidence="1">
        <text>UDP-alpha-D-glucose = UDP-alpha-D-galactose</text>
        <dbReference type="Rhea" id="RHEA:22168"/>
        <dbReference type="ChEBI" id="CHEBI:58885"/>
        <dbReference type="ChEBI" id="CHEBI:66914"/>
        <dbReference type="EC" id="5.1.3.2"/>
    </reaction>
</comment>
<comment type="cofactor">
    <cofactor evidence="2">
        <name>NAD(+)</name>
        <dbReference type="ChEBI" id="CHEBI:57540"/>
    </cofactor>
</comment>
<proteinExistence type="predicted"/>
<dbReference type="PANTHER" id="PTHR43725:SF47">
    <property type="entry name" value="UDP-GLUCOSE 4-EPIMERASE"/>
    <property type="match status" value="1"/>
</dbReference>
<dbReference type="Pfam" id="PF01370">
    <property type="entry name" value="Epimerase"/>
    <property type="match status" value="1"/>
</dbReference>
<dbReference type="PROSITE" id="PS51257">
    <property type="entry name" value="PROKAR_LIPOPROTEIN"/>
    <property type="match status" value="1"/>
</dbReference>
<evidence type="ECO:0000256" key="4">
    <source>
        <dbReference type="ARBA" id="ARBA00013189"/>
    </source>
</evidence>
<dbReference type="OrthoDB" id="9402762at2759"/>
<dbReference type="SUPFAM" id="SSF51735">
    <property type="entry name" value="NAD(P)-binding Rossmann-fold domains"/>
    <property type="match status" value="1"/>
</dbReference>
<organism evidence="9 10">
    <name type="scientific">Kingdonia uniflora</name>
    <dbReference type="NCBI Taxonomy" id="39325"/>
    <lineage>
        <taxon>Eukaryota</taxon>
        <taxon>Viridiplantae</taxon>
        <taxon>Streptophyta</taxon>
        <taxon>Embryophyta</taxon>
        <taxon>Tracheophyta</taxon>
        <taxon>Spermatophyta</taxon>
        <taxon>Magnoliopsida</taxon>
        <taxon>Ranunculales</taxon>
        <taxon>Circaeasteraceae</taxon>
        <taxon>Kingdonia</taxon>
    </lineage>
</organism>
<sequence length="496" mass="56134">MGEEKKNILVTGGAGFVGGCTVIKLLKDGFKVSVVDNLDNFDIASVRIQEVAGDLAEHLVFYKIDLCNKLALDGLFASNSFDAVIHLADLKTVAGNEERSLLPHRALLHYDSNIIGTENLLLTMMRSRCKKLVYSSSALLSGWPEEFPCMEEFHISTNTSHGPAKFFIEDISSDIYTWEVSLETVYLDFATQYFIAEAAATRGPGVGVIPNVYSMKDDIEIRDCTYVGDLSGQHVAALCKIFDRNIDLWRSSRLIDWRSMGVAKHKRESLSVDSSFCKSFVPRTDIVLVSMIDKLKDLGLLHLDKPRDEKTIGKAYKYAKTLIPQLKDARLIRRFIRECLLLIKCKQALHEKEQAIEALSAKLQKWHTHSTISARYKRGLAQYKAELGTRVDDHGKHEHIPDDTNSEEILVAMTNNTEETVNDIERKRLRRGQDGFTSYSIKGSKKNITKVAFPEDMVNLKRLKLLRVSYARLEKQKAVLRRFNIPIKIVGHLHGY</sequence>
<evidence type="ECO:0000256" key="5">
    <source>
        <dbReference type="ARBA" id="ARBA00023027"/>
    </source>
</evidence>
<evidence type="ECO:0000256" key="3">
    <source>
        <dbReference type="ARBA" id="ARBA00004947"/>
    </source>
</evidence>
<evidence type="ECO:0000259" key="8">
    <source>
        <dbReference type="Pfam" id="PF01370"/>
    </source>
</evidence>
<dbReference type="Gene3D" id="3.40.50.720">
    <property type="entry name" value="NAD(P)-binding Rossmann-like Domain"/>
    <property type="match status" value="1"/>
</dbReference>
<dbReference type="InterPro" id="IPR001509">
    <property type="entry name" value="Epimerase_deHydtase"/>
</dbReference>
<dbReference type="Gene3D" id="3.90.25.10">
    <property type="entry name" value="UDP-galactose 4-epimerase, domain 1"/>
    <property type="match status" value="1"/>
</dbReference>
<keyword evidence="6" id="KW-0299">Galactose metabolism</keyword>
<comment type="caution">
    <text evidence="9">The sequence shown here is derived from an EMBL/GenBank/DDBJ whole genome shotgun (WGS) entry which is preliminary data.</text>
</comment>
<dbReference type="GO" id="GO:0005829">
    <property type="term" value="C:cytosol"/>
    <property type="evidence" value="ECO:0007669"/>
    <property type="project" value="TreeGrafter"/>
</dbReference>
<dbReference type="PANTHER" id="PTHR43725">
    <property type="entry name" value="UDP-GLUCOSE 4-EPIMERASE"/>
    <property type="match status" value="1"/>
</dbReference>
<comment type="pathway">
    <text evidence="3">Carbohydrate metabolism; galactose metabolism.</text>
</comment>
<evidence type="ECO:0000256" key="2">
    <source>
        <dbReference type="ARBA" id="ARBA00001911"/>
    </source>
</evidence>
<reference evidence="9 10" key="1">
    <citation type="journal article" date="2020" name="IScience">
        <title>Genome Sequencing of the Endangered Kingdonia uniflora (Circaeasteraceae, Ranunculales) Reveals Potential Mechanisms of Evolutionary Specialization.</title>
        <authorList>
            <person name="Sun Y."/>
            <person name="Deng T."/>
            <person name="Zhang A."/>
            <person name="Moore M.J."/>
            <person name="Landis J.B."/>
            <person name="Lin N."/>
            <person name="Zhang H."/>
            <person name="Zhang X."/>
            <person name="Huang J."/>
            <person name="Zhang X."/>
            <person name="Sun H."/>
            <person name="Wang H."/>
        </authorList>
    </citation>
    <scope>NUCLEOTIDE SEQUENCE [LARGE SCALE GENOMIC DNA]</scope>
    <source>
        <strain evidence="9">TB1705</strain>
        <tissue evidence="9">Leaf</tissue>
    </source>
</reference>
<dbReference type="AlphaFoldDB" id="A0A7J7L489"/>